<dbReference type="GO" id="GO:0015768">
    <property type="term" value="P:maltose transport"/>
    <property type="evidence" value="ECO:0007669"/>
    <property type="project" value="TreeGrafter"/>
</dbReference>
<dbReference type="InterPro" id="IPR006059">
    <property type="entry name" value="SBP"/>
</dbReference>
<evidence type="ECO:0000313" key="6">
    <source>
        <dbReference type="EMBL" id="TVX96709.1"/>
    </source>
</evidence>
<dbReference type="RefSeq" id="WP_144706068.1">
    <property type="nucleotide sequence ID" value="NZ_VNJJ01000015.1"/>
</dbReference>
<dbReference type="PROSITE" id="PS51257">
    <property type="entry name" value="PROKAR_LIPOPROTEIN"/>
    <property type="match status" value="1"/>
</dbReference>
<evidence type="ECO:0000256" key="1">
    <source>
        <dbReference type="ARBA" id="ARBA00008520"/>
    </source>
</evidence>
<dbReference type="Proteomes" id="UP000316330">
    <property type="component" value="Unassembled WGS sequence"/>
</dbReference>
<name>A0A559J9Z4_9BACL</name>
<feature type="region of interest" description="Disordered" evidence="4">
    <location>
        <begin position="26"/>
        <end position="46"/>
    </location>
</feature>
<gene>
    <name evidence="6" type="ORF">FPZ45_20745</name>
</gene>
<comment type="similarity">
    <text evidence="1">Belongs to the bacterial solute-binding protein 1 family.</text>
</comment>
<dbReference type="EMBL" id="VNJJ01000015">
    <property type="protein sequence ID" value="TVX96709.1"/>
    <property type="molecule type" value="Genomic_DNA"/>
</dbReference>
<comment type="caution">
    <text evidence="6">The sequence shown here is derived from an EMBL/GenBank/DDBJ whole genome shotgun (WGS) entry which is preliminary data.</text>
</comment>
<evidence type="ECO:0000313" key="7">
    <source>
        <dbReference type="Proteomes" id="UP000316330"/>
    </source>
</evidence>
<evidence type="ECO:0000256" key="4">
    <source>
        <dbReference type="SAM" id="MobiDB-lite"/>
    </source>
</evidence>
<feature type="chain" id="PRO_5039055876" evidence="5">
    <location>
        <begin position="21"/>
        <end position="425"/>
    </location>
</feature>
<dbReference type="Gene3D" id="3.40.190.10">
    <property type="entry name" value="Periplasmic binding protein-like II"/>
    <property type="match status" value="2"/>
</dbReference>
<feature type="compositionally biased region" description="Low complexity" evidence="4">
    <location>
        <begin position="27"/>
        <end position="44"/>
    </location>
</feature>
<dbReference type="CDD" id="cd14748">
    <property type="entry name" value="PBP2_UgpB"/>
    <property type="match status" value="1"/>
</dbReference>
<dbReference type="GO" id="GO:0055052">
    <property type="term" value="C:ATP-binding cassette (ABC) transporter complex, substrate-binding subunit-containing"/>
    <property type="evidence" value="ECO:0007669"/>
    <property type="project" value="TreeGrafter"/>
</dbReference>
<keyword evidence="7" id="KW-1185">Reference proteome</keyword>
<dbReference type="SUPFAM" id="SSF53850">
    <property type="entry name" value="Periplasmic binding protein-like II"/>
    <property type="match status" value="1"/>
</dbReference>
<organism evidence="6 7">
    <name type="scientific">Cohnella terricola</name>
    <dbReference type="NCBI Taxonomy" id="1289167"/>
    <lineage>
        <taxon>Bacteria</taxon>
        <taxon>Bacillati</taxon>
        <taxon>Bacillota</taxon>
        <taxon>Bacilli</taxon>
        <taxon>Bacillales</taxon>
        <taxon>Paenibacillaceae</taxon>
        <taxon>Cohnella</taxon>
    </lineage>
</organism>
<dbReference type="OrthoDB" id="9808332at2"/>
<dbReference type="Pfam" id="PF13416">
    <property type="entry name" value="SBP_bac_8"/>
    <property type="match status" value="1"/>
</dbReference>
<protein>
    <submittedName>
        <fullName evidence="6">ABC transporter substrate-binding protein</fullName>
    </submittedName>
</protein>
<evidence type="ECO:0000256" key="5">
    <source>
        <dbReference type="SAM" id="SignalP"/>
    </source>
</evidence>
<keyword evidence="2" id="KW-0813">Transport</keyword>
<evidence type="ECO:0000256" key="3">
    <source>
        <dbReference type="ARBA" id="ARBA00022729"/>
    </source>
</evidence>
<dbReference type="PANTHER" id="PTHR30061:SF50">
    <property type="entry name" value="MALTOSE_MALTODEXTRIN-BINDING PERIPLASMIC PROTEIN"/>
    <property type="match status" value="1"/>
</dbReference>
<accession>A0A559J9Z4</accession>
<dbReference type="AlphaFoldDB" id="A0A559J9Z4"/>
<dbReference type="GO" id="GO:0042956">
    <property type="term" value="P:maltodextrin transmembrane transport"/>
    <property type="evidence" value="ECO:0007669"/>
    <property type="project" value="TreeGrafter"/>
</dbReference>
<feature type="signal peptide" evidence="5">
    <location>
        <begin position="1"/>
        <end position="20"/>
    </location>
</feature>
<proteinExistence type="inferred from homology"/>
<dbReference type="GO" id="GO:1901982">
    <property type="term" value="F:maltose binding"/>
    <property type="evidence" value="ECO:0007669"/>
    <property type="project" value="TreeGrafter"/>
</dbReference>
<sequence>MKRTGLGMLAVMLVIMLSLAGCGSNKSNDAQPSSNSPAASPSGESKPEKKKLTLWFYFEGKSQFDIIKSLTDGFGKQHANIQVEPVYIPFADFKKRLSVGLAASDLPDIVIIDNPDHAAYAAMGLFADITDNLKDWSDKDQFFAGPWKSASYDGKQYGIPLGSNNLALFYNEKMLADAGVTPPETWDELREAAKKLTKSGVKGLGISAPQNEEGTFQFLPWLLSTGANFDHVAGDGARAFGILADLIKDGSMSKEVINWTQSDVMKQFAAGKLAMMVNGPWQLPDLAKNAPDLNFGLSFVPKDKQFASVLGGENLGVVNGPNVNEAVEFIKYVASPDVNKQFAQDFGYFPARKDVASDPYWTDNPKLKVFAENMVNAQPRGPHPKWPEISNVISEALGKSLTLGSTPDDAANEAQKKIDGILGSK</sequence>
<evidence type="ECO:0000256" key="2">
    <source>
        <dbReference type="ARBA" id="ARBA00022448"/>
    </source>
</evidence>
<keyword evidence="3 5" id="KW-0732">Signal</keyword>
<reference evidence="6 7" key="1">
    <citation type="submission" date="2019-07" db="EMBL/GenBank/DDBJ databases">
        <authorList>
            <person name="Kim J."/>
        </authorList>
    </citation>
    <scope>NUCLEOTIDE SEQUENCE [LARGE SCALE GENOMIC DNA]</scope>
    <source>
        <strain evidence="6 7">G13</strain>
    </source>
</reference>
<dbReference type="PANTHER" id="PTHR30061">
    <property type="entry name" value="MALTOSE-BINDING PERIPLASMIC PROTEIN"/>
    <property type="match status" value="1"/>
</dbReference>